<dbReference type="Proteomes" id="UP000550729">
    <property type="component" value="Unassembled WGS sequence"/>
</dbReference>
<evidence type="ECO:0000313" key="6">
    <source>
        <dbReference type="EMBL" id="NMO02240.1"/>
    </source>
</evidence>
<dbReference type="InterPro" id="IPR009057">
    <property type="entry name" value="Homeodomain-like_sf"/>
</dbReference>
<evidence type="ECO:0000256" key="4">
    <source>
        <dbReference type="PROSITE-ProRule" id="PRU00335"/>
    </source>
</evidence>
<dbReference type="PROSITE" id="PS50977">
    <property type="entry name" value="HTH_TETR_2"/>
    <property type="match status" value="1"/>
</dbReference>
<dbReference type="InterPro" id="IPR036271">
    <property type="entry name" value="Tet_transcr_reg_TetR-rel_C_sf"/>
</dbReference>
<keyword evidence="1" id="KW-0805">Transcription regulation</keyword>
<dbReference type="InterPro" id="IPR050109">
    <property type="entry name" value="HTH-type_TetR-like_transc_reg"/>
</dbReference>
<keyword evidence="3" id="KW-0804">Transcription</keyword>
<dbReference type="SUPFAM" id="SSF48498">
    <property type="entry name" value="Tetracyclin repressor-like, C-terminal domain"/>
    <property type="match status" value="1"/>
</dbReference>
<proteinExistence type="predicted"/>
<dbReference type="InterPro" id="IPR041490">
    <property type="entry name" value="KstR2_TetR_C"/>
</dbReference>
<accession>A0A848KUN1</accession>
<evidence type="ECO:0000256" key="1">
    <source>
        <dbReference type="ARBA" id="ARBA00023015"/>
    </source>
</evidence>
<dbReference type="SUPFAM" id="SSF46689">
    <property type="entry name" value="Homeodomain-like"/>
    <property type="match status" value="1"/>
</dbReference>
<sequence length="221" mass="24636">MLDTDQPDELLARALTEARERAAQARPAIDRSGTRDRILDTAIEMFARRGFEACSVRDLAVAVGIKAPGLYSHFSSKEAILAEAMLRTLGEFLEYVTAESTATSPLERLEEMVKRHVRIQTERRDLARANDMLMNSESIGDFLPAAEYDLLVRSQRAYYELVRSGISAALGPDSTVDIAIAAFAVIGMCDEVTVWYRPGGRLDPEQVADTYWQFVKQMLGL</sequence>
<evidence type="ECO:0000256" key="2">
    <source>
        <dbReference type="ARBA" id="ARBA00023125"/>
    </source>
</evidence>
<dbReference type="RefSeq" id="WP_170194742.1">
    <property type="nucleotide sequence ID" value="NZ_JABBNB010000012.1"/>
</dbReference>
<name>A0A848KUN1_9ACTN</name>
<gene>
    <name evidence="6" type="ORF">HH308_13560</name>
</gene>
<feature type="domain" description="HTH tetR-type" evidence="5">
    <location>
        <begin position="32"/>
        <end position="92"/>
    </location>
</feature>
<evidence type="ECO:0000259" key="5">
    <source>
        <dbReference type="PROSITE" id="PS50977"/>
    </source>
</evidence>
<dbReference type="AlphaFoldDB" id="A0A848KUN1"/>
<comment type="caution">
    <text evidence="6">The sequence shown here is derived from an EMBL/GenBank/DDBJ whole genome shotgun (WGS) entry which is preliminary data.</text>
</comment>
<dbReference type="Gene3D" id="1.10.357.10">
    <property type="entry name" value="Tetracycline Repressor, domain 2"/>
    <property type="match status" value="1"/>
</dbReference>
<dbReference type="Pfam" id="PF00440">
    <property type="entry name" value="TetR_N"/>
    <property type="match status" value="1"/>
</dbReference>
<dbReference type="InterPro" id="IPR001647">
    <property type="entry name" value="HTH_TetR"/>
</dbReference>
<keyword evidence="2 4" id="KW-0238">DNA-binding</keyword>
<dbReference type="PANTHER" id="PTHR30055">
    <property type="entry name" value="HTH-TYPE TRANSCRIPTIONAL REGULATOR RUTR"/>
    <property type="match status" value="1"/>
</dbReference>
<dbReference type="GO" id="GO:0000976">
    <property type="term" value="F:transcription cis-regulatory region binding"/>
    <property type="evidence" value="ECO:0007669"/>
    <property type="project" value="TreeGrafter"/>
</dbReference>
<dbReference type="Pfam" id="PF17932">
    <property type="entry name" value="TetR_C_24"/>
    <property type="match status" value="1"/>
</dbReference>
<dbReference type="GO" id="GO:0003700">
    <property type="term" value="F:DNA-binding transcription factor activity"/>
    <property type="evidence" value="ECO:0007669"/>
    <property type="project" value="TreeGrafter"/>
</dbReference>
<dbReference type="PRINTS" id="PR00455">
    <property type="entry name" value="HTHTETR"/>
</dbReference>
<protein>
    <submittedName>
        <fullName evidence="6">TetR/AcrR family transcriptional regulator</fullName>
    </submittedName>
</protein>
<organism evidence="6 7">
    <name type="scientific">Gordonia asplenii</name>
    <dbReference type="NCBI Taxonomy" id="2725283"/>
    <lineage>
        <taxon>Bacteria</taxon>
        <taxon>Bacillati</taxon>
        <taxon>Actinomycetota</taxon>
        <taxon>Actinomycetes</taxon>
        <taxon>Mycobacteriales</taxon>
        <taxon>Gordoniaceae</taxon>
        <taxon>Gordonia</taxon>
    </lineage>
</organism>
<reference evidence="6 7" key="1">
    <citation type="submission" date="2020-04" db="EMBL/GenBank/DDBJ databases">
        <title>Gordonia sp. nov. TBRC 11910.</title>
        <authorList>
            <person name="Suriyachadkun C."/>
        </authorList>
    </citation>
    <scope>NUCLEOTIDE SEQUENCE [LARGE SCALE GENOMIC DNA]</scope>
    <source>
        <strain evidence="6 7">TBRC 11910</strain>
    </source>
</reference>
<dbReference type="EMBL" id="JABBNB010000012">
    <property type="protein sequence ID" value="NMO02240.1"/>
    <property type="molecule type" value="Genomic_DNA"/>
</dbReference>
<keyword evidence="7" id="KW-1185">Reference proteome</keyword>
<evidence type="ECO:0000256" key="3">
    <source>
        <dbReference type="ARBA" id="ARBA00023163"/>
    </source>
</evidence>
<dbReference type="PANTHER" id="PTHR30055:SF234">
    <property type="entry name" value="HTH-TYPE TRANSCRIPTIONAL REGULATOR BETI"/>
    <property type="match status" value="1"/>
</dbReference>
<evidence type="ECO:0000313" key="7">
    <source>
        <dbReference type="Proteomes" id="UP000550729"/>
    </source>
</evidence>
<feature type="DNA-binding region" description="H-T-H motif" evidence="4">
    <location>
        <begin position="55"/>
        <end position="74"/>
    </location>
</feature>